<feature type="transmembrane region" description="Helical" evidence="1">
    <location>
        <begin position="59"/>
        <end position="81"/>
    </location>
</feature>
<accession>A0A5B2WZ47</accession>
<dbReference type="Proteomes" id="UP000323454">
    <property type="component" value="Unassembled WGS sequence"/>
</dbReference>
<gene>
    <name evidence="2" type="ORF">F0L68_27900</name>
</gene>
<organism evidence="2 3">
    <name type="scientific">Solihabitans fulvus</name>
    <dbReference type="NCBI Taxonomy" id="1892852"/>
    <lineage>
        <taxon>Bacteria</taxon>
        <taxon>Bacillati</taxon>
        <taxon>Actinomycetota</taxon>
        <taxon>Actinomycetes</taxon>
        <taxon>Pseudonocardiales</taxon>
        <taxon>Pseudonocardiaceae</taxon>
        <taxon>Solihabitans</taxon>
    </lineage>
</organism>
<keyword evidence="1" id="KW-1133">Transmembrane helix</keyword>
<proteinExistence type="predicted"/>
<evidence type="ECO:0000313" key="2">
    <source>
        <dbReference type="EMBL" id="KAA2256002.1"/>
    </source>
</evidence>
<keyword evidence="1" id="KW-0812">Transmembrane</keyword>
<feature type="transmembrane region" description="Helical" evidence="1">
    <location>
        <begin position="93"/>
        <end position="110"/>
    </location>
</feature>
<protein>
    <submittedName>
        <fullName evidence="2">Uncharacterized protein</fullName>
    </submittedName>
</protein>
<dbReference type="EMBL" id="VUOB01000054">
    <property type="protein sequence ID" value="KAA2256002.1"/>
    <property type="molecule type" value="Genomic_DNA"/>
</dbReference>
<dbReference type="OrthoDB" id="5196041at2"/>
<reference evidence="2 3" key="1">
    <citation type="submission" date="2019-09" db="EMBL/GenBank/DDBJ databases">
        <title>Goodfellowia gen. nov., a new genus of the Pseudonocardineae related to Actinoalloteichus, containing Goodfellowia coeruleoviolacea gen. nov., comb. nov. gen. nov., comb. nov.</title>
        <authorList>
            <person name="Labeda D."/>
        </authorList>
    </citation>
    <scope>NUCLEOTIDE SEQUENCE [LARGE SCALE GENOMIC DNA]</scope>
    <source>
        <strain evidence="2 3">AN110305</strain>
    </source>
</reference>
<reference evidence="2 3" key="2">
    <citation type="submission" date="2019-09" db="EMBL/GenBank/DDBJ databases">
        <authorList>
            <person name="Jin C."/>
        </authorList>
    </citation>
    <scope>NUCLEOTIDE SEQUENCE [LARGE SCALE GENOMIC DNA]</scope>
    <source>
        <strain evidence="2 3">AN110305</strain>
    </source>
</reference>
<evidence type="ECO:0000256" key="1">
    <source>
        <dbReference type="SAM" id="Phobius"/>
    </source>
</evidence>
<comment type="caution">
    <text evidence="2">The sequence shown here is derived from an EMBL/GenBank/DDBJ whole genome shotgun (WGS) entry which is preliminary data.</text>
</comment>
<dbReference type="RefSeq" id="WP_149852789.1">
    <property type="nucleotide sequence ID" value="NZ_VUOB01000054.1"/>
</dbReference>
<dbReference type="AlphaFoldDB" id="A0A5B2WZ47"/>
<sequence>MSGERLARVCGMGVRFLPATRQELGRAMLAEAAAIEPGPIRRTWLRSAGWFIGKEIMLVWLRMFAIAFSVLFILWIVYNGIESGFAGTMPEKVSYVGLVVLLTINIILLSRRRRQG</sequence>
<name>A0A5B2WZ47_9PSEU</name>
<keyword evidence="3" id="KW-1185">Reference proteome</keyword>
<keyword evidence="1" id="KW-0472">Membrane</keyword>
<evidence type="ECO:0000313" key="3">
    <source>
        <dbReference type="Proteomes" id="UP000323454"/>
    </source>
</evidence>